<dbReference type="Gene3D" id="3.30.70.270">
    <property type="match status" value="1"/>
</dbReference>
<dbReference type="Gene3D" id="3.10.10.10">
    <property type="entry name" value="HIV Type 1 Reverse Transcriptase, subunit A, domain 1"/>
    <property type="match status" value="1"/>
</dbReference>
<gene>
    <name evidence="2" type="primary">Acey_s0079.g1239</name>
    <name evidence="2" type="ORF">Y032_0079g1239</name>
</gene>
<dbReference type="Pfam" id="PF00078">
    <property type="entry name" value="RVT_1"/>
    <property type="match status" value="1"/>
</dbReference>
<dbReference type="InterPro" id="IPR043128">
    <property type="entry name" value="Rev_trsase/Diguanyl_cyclase"/>
</dbReference>
<protein>
    <recommendedName>
        <fullName evidence="1">Reverse transcriptase domain-containing protein</fullName>
    </recommendedName>
</protein>
<dbReference type="OrthoDB" id="5920525at2759"/>
<dbReference type="EMBL" id="JARK01001415">
    <property type="protein sequence ID" value="EYC05886.1"/>
    <property type="molecule type" value="Genomic_DNA"/>
</dbReference>
<evidence type="ECO:0000313" key="3">
    <source>
        <dbReference type="Proteomes" id="UP000024635"/>
    </source>
</evidence>
<feature type="domain" description="Reverse transcriptase" evidence="1">
    <location>
        <begin position="36"/>
        <end position="174"/>
    </location>
</feature>
<organism evidence="2 3">
    <name type="scientific">Ancylostoma ceylanicum</name>
    <dbReference type="NCBI Taxonomy" id="53326"/>
    <lineage>
        <taxon>Eukaryota</taxon>
        <taxon>Metazoa</taxon>
        <taxon>Ecdysozoa</taxon>
        <taxon>Nematoda</taxon>
        <taxon>Chromadorea</taxon>
        <taxon>Rhabditida</taxon>
        <taxon>Rhabditina</taxon>
        <taxon>Rhabditomorpha</taxon>
        <taxon>Strongyloidea</taxon>
        <taxon>Ancylostomatidae</taxon>
        <taxon>Ancylostomatinae</taxon>
        <taxon>Ancylostoma</taxon>
    </lineage>
</organism>
<comment type="caution">
    <text evidence="2">The sequence shown here is derived from an EMBL/GenBank/DDBJ whole genome shotgun (WGS) entry which is preliminary data.</text>
</comment>
<dbReference type="AlphaFoldDB" id="A0A016TSZ5"/>
<dbReference type="Proteomes" id="UP000024635">
    <property type="component" value="Unassembled WGS sequence"/>
</dbReference>
<dbReference type="InterPro" id="IPR000477">
    <property type="entry name" value="RT_dom"/>
</dbReference>
<accession>A0A016TSZ5</accession>
<dbReference type="InterPro" id="IPR043502">
    <property type="entry name" value="DNA/RNA_pol_sf"/>
</dbReference>
<proteinExistence type="predicted"/>
<dbReference type="SUPFAM" id="SSF56672">
    <property type="entry name" value="DNA/RNA polymerases"/>
    <property type="match status" value="1"/>
</dbReference>
<name>A0A016TSZ5_9BILA</name>
<evidence type="ECO:0000259" key="1">
    <source>
        <dbReference type="Pfam" id="PF00078"/>
    </source>
</evidence>
<sequence length="269" mass="31198">MALLHQAVYKEDSLTTPLRIVFDASSHQRDQPSLKDCLHQGPSLIPDLVGTLLDSRFYSYLLIADVEEAFHHIHLHQDQRDATRFIRLKNTIEPPSRDNIRELRFTLVIFGINASPFLLNMSIKYALKRNPANRLTEEILASTYMDNVLIGANTTEECILKQMECKEIFLRMNMNMREFMSSNIKVMQSFPAQHRMNSSGQPIKLLEIKWDPNTDTLTIPINIGSSQKLWRKGHSWDDPLDYEAVQQWDQVVQEIIDFNVCSMLMFLCL</sequence>
<evidence type="ECO:0000313" key="2">
    <source>
        <dbReference type="EMBL" id="EYC05886.1"/>
    </source>
</evidence>
<dbReference type="PANTHER" id="PTHR47331">
    <property type="entry name" value="PHD-TYPE DOMAIN-CONTAINING PROTEIN"/>
    <property type="match status" value="1"/>
</dbReference>
<dbReference type="STRING" id="53326.A0A016TSZ5"/>
<keyword evidence="3" id="KW-1185">Reference proteome</keyword>
<reference evidence="3" key="1">
    <citation type="journal article" date="2015" name="Nat. Genet.">
        <title>The genome and transcriptome of the zoonotic hookworm Ancylostoma ceylanicum identify infection-specific gene families.</title>
        <authorList>
            <person name="Schwarz E.M."/>
            <person name="Hu Y."/>
            <person name="Antoshechkin I."/>
            <person name="Miller M.M."/>
            <person name="Sternberg P.W."/>
            <person name="Aroian R.V."/>
        </authorList>
    </citation>
    <scope>NUCLEOTIDE SEQUENCE</scope>
    <source>
        <strain evidence="3">HY135</strain>
    </source>
</reference>